<dbReference type="Proteomes" id="UP001652600">
    <property type="component" value="Chromosome 6"/>
</dbReference>
<feature type="transmembrane region" description="Helical" evidence="13">
    <location>
        <begin position="20"/>
        <end position="47"/>
    </location>
</feature>
<protein>
    <recommendedName>
        <fullName evidence="2">non-specific serine/threonine protein kinase</fullName>
        <ecNumber evidence="2">2.7.11.1</ecNumber>
    </recommendedName>
</protein>
<dbReference type="EC" id="2.7.11.1" evidence="2"/>
<comment type="subcellular location">
    <subcellularLocation>
        <location evidence="1">Membrane</location>
        <topology evidence="1">Single-pass membrane protein</topology>
    </subcellularLocation>
</comment>
<evidence type="ECO:0000256" key="3">
    <source>
        <dbReference type="ARBA" id="ARBA00022553"/>
    </source>
</evidence>
<sequence length="455" mass="52904">MSFNSSSIPLWLSTRTSFGVKLWVLILTSLLLFLLFLLILAFIFRVYCRRRNRNWNRNRPNNDPEAAVSAEVRPEMEMKVKKGSDHQFSCQGSLTTQHSIVTDWEYSAGQYSPKAFKDRRRRSTFSLEEIDFATDGFNEENLISTEDYGVDYFGNMTDDTKVIIKIFNANYSFGDDEFIREAERIRHISHKNLVKLLGYCTQGIPNNRMFVYQNVDNGNLHQWLHGYPQKPFSPLTWSIRMNIIQGIAKGLAYLHEDVEPQILHGRLRSSCILLDQHWNPKIANFGLVELLPLDYWPGPLVRETYESLDQNESTSPFTKKNDVYSFGILLMEMITGKPPSDCNQSQPDLIEWVKSMIGHQQPFETVDSKMEEKPSSKQLKRMLLIALRCVDPDIQHRPTMAQILLMLQPHDILLTDVRIYSHSHSTCIYILLIYSFIHVHISIYIHSCTYMHINI</sequence>
<evidence type="ECO:0000313" key="15">
    <source>
        <dbReference type="Proteomes" id="UP001652600"/>
    </source>
</evidence>
<dbReference type="RefSeq" id="XP_050942675.1">
    <property type="nucleotide sequence ID" value="XM_051086718.1"/>
</dbReference>
<dbReference type="InterPro" id="IPR001245">
    <property type="entry name" value="Ser-Thr/Tyr_kinase_cat_dom"/>
</dbReference>
<dbReference type="Gene3D" id="3.30.200.20">
    <property type="entry name" value="Phosphorylase Kinase, domain 1"/>
    <property type="match status" value="1"/>
</dbReference>
<evidence type="ECO:0000256" key="11">
    <source>
        <dbReference type="ARBA" id="ARBA00047899"/>
    </source>
</evidence>
<keyword evidence="9 13" id="KW-1133">Transmembrane helix</keyword>
<evidence type="ECO:0000256" key="4">
    <source>
        <dbReference type="ARBA" id="ARBA00022679"/>
    </source>
</evidence>
<evidence type="ECO:0000256" key="2">
    <source>
        <dbReference type="ARBA" id="ARBA00012513"/>
    </source>
</evidence>
<dbReference type="Gene3D" id="1.10.510.10">
    <property type="entry name" value="Transferase(Phosphotransferase) domain 1"/>
    <property type="match status" value="1"/>
</dbReference>
<comment type="catalytic activity">
    <reaction evidence="12">
        <text>L-seryl-[protein] + ATP = O-phospho-L-seryl-[protein] + ADP + H(+)</text>
        <dbReference type="Rhea" id="RHEA:17989"/>
        <dbReference type="Rhea" id="RHEA-COMP:9863"/>
        <dbReference type="Rhea" id="RHEA-COMP:11604"/>
        <dbReference type="ChEBI" id="CHEBI:15378"/>
        <dbReference type="ChEBI" id="CHEBI:29999"/>
        <dbReference type="ChEBI" id="CHEBI:30616"/>
        <dbReference type="ChEBI" id="CHEBI:83421"/>
        <dbReference type="ChEBI" id="CHEBI:456216"/>
        <dbReference type="EC" id="2.7.11.1"/>
    </reaction>
</comment>
<evidence type="ECO:0000256" key="10">
    <source>
        <dbReference type="ARBA" id="ARBA00023136"/>
    </source>
</evidence>
<keyword evidence="4" id="KW-0808">Transferase</keyword>
<name>A0ABM3KY37_CUCME</name>
<dbReference type="PANTHER" id="PTHR47984">
    <property type="entry name" value="OS01G0323000 PROTEIN"/>
    <property type="match status" value="1"/>
</dbReference>
<dbReference type="GO" id="GO:0016301">
    <property type="term" value="F:kinase activity"/>
    <property type="evidence" value="ECO:0007669"/>
    <property type="project" value="UniProtKB-KW"/>
</dbReference>
<evidence type="ECO:0000256" key="1">
    <source>
        <dbReference type="ARBA" id="ARBA00004167"/>
    </source>
</evidence>
<evidence type="ECO:0000259" key="14">
    <source>
        <dbReference type="PROSITE" id="PS50011"/>
    </source>
</evidence>
<evidence type="ECO:0000256" key="12">
    <source>
        <dbReference type="ARBA" id="ARBA00048679"/>
    </source>
</evidence>
<organism evidence="15 16">
    <name type="scientific">Cucumis melo</name>
    <name type="common">Muskmelon</name>
    <dbReference type="NCBI Taxonomy" id="3656"/>
    <lineage>
        <taxon>Eukaryota</taxon>
        <taxon>Viridiplantae</taxon>
        <taxon>Streptophyta</taxon>
        <taxon>Embryophyta</taxon>
        <taxon>Tracheophyta</taxon>
        <taxon>Spermatophyta</taxon>
        <taxon>Magnoliopsida</taxon>
        <taxon>eudicotyledons</taxon>
        <taxon>Gunneridae</taxon>
        <taxon>Pentapetalae</taxon>
        <taxon>rosids</taxon>
        <taxon>fabids</taxon>
        <taxon>Cucurbitales</taxon>
        <taxon>Cucurbitaceae</taxon>
        <taxon>Benincaseae</taxon>
        <taxon>Cucumis</taxon>
    </lineage>
</organism>
<feature type="transmembrane region" description="Helical" evidence="13">
    <location>
        <begin position="428"/>
        <end position="453"/>
    </location>
</feature>
<evidence type="ECO:0000256" key="7">
    <source>
        <dbReference type="ARBA" id="ARBA00022777"/>
    </source>
</evidence>
<keyword evidence="7 16" id="KW-0418">Kinase</keyword>
<keyword evidence="15" id="KW-1185">Reference proteome</keyword>
<evidence type="ECO:0000256" key="9">
    <source>
        <dbReference type="ARBA" id="ARBA00022989"/>
    </source>
</evidence>
<dbReference type="InterPro" id="IPR052232">
    <property type="entry name" value="RLK_Ser/Thr-Kinase"/>
</dbReference>
<keyword evidence="8" id="KW-0067">ATP-binding</keyword>
<gene>
    <name evidence="16" type="primary">LOC103484112</name>
</gene>
<dbReference type="InterPro" id="IPR000719">
    <property type="entry name" value="Prot_kinase_dom"/>
</dbReference>
<keyword evidence="10 13" id="KW-0472">Membrane</keyword>
<proteinExistence type="predicted"/>
<evidence type="ECO:0000313" key="16">
    <source>
        <dbReference type="RefSeq" id="XP_050942675.1"/>
    </source>
</evidence>
<evidence type="ECO:0000256" key="13">
    <source>
        <dbReference type="SAM" id="Phobius"/>
    </source>
</evidence>
<dbReference type="PANTHER" id="PTHR47984:SF15">
    <property type="entry name" value="PROTEIN KINASE DOMAIN-CONTAINING PROTEIN"/>
    <property type="match status" value="1"/>
</dbReference>
<evidence type="ECO:0000256" key="6">
    <source>
        <dbReference type="ARBA" id="ARBA00022741"/>
    </source>
</evidence>
<dbReference type="SUPFAM" id="SSF56112">
    <property type="entry name" value="Protein kinase-like (PK-like)"/>
    <property type="match status" value="1"/>
</dbReference>
<dbReference type="GeneID" id="103484112"/>
<feature type="domain" description="Protein kinase" evidence="14">
    <location>
        <begin position="137"/>
        <end position="413"/>
    </location>
</feature>
<evidence type="ECO:0000256" key="8">
    <source>
        <dbReference type="ARBA" id="ARBA00022840"/>
    </source>
</evidence>
<evidence type="ECO:0000256" key="5">
    <source>
        <dbReference type="ARBA" id="ARBA00022692"/>
    </source>
</evidence>
<dbReference type="PROSITE" id="PS50011">
    <property type="entry name" value="PROTEIN_KINASE_DOM"/>
    <property type="match status" value="1"/>
</dbReference>
<reference evidence="16" key="1">
    <citation type="submission" date="2025-08" db="UniProtKB">
        <authorList>
            <consortium name="RefSeq"/>
        </authorList>
    </citation>
    <scope>IDENTIFICATION</scope>
    <source>
        <tissue evidence="16">Stem</tissue>
    </source>
</reference>
<comment type="catalytic activity">
    <reaction evidence="11">
        <text>L-threonyl-[protein] + ATP = O-phospho-L-threonyl-[protein] + ADP + H(+)</text>
        <dbReference type="Rhea" id="RHEA:46608"/>
        <dbReference type="Rhea" id="RHEA-COMP:11060"/>
        <dbReference type="Rhea" id="RHEA-COMP:11605"/>
        <dbReference type="ChEBI" id="CHEBI:15378"/>
        <dbReference type="ChEBI" id="CHEBI:30013"/>
        <dbReference type="ChEBI" id="CHEBI:30616"/>
        <dbReference type="ChEBI" id="CHEBI:61977"/>
        <dbReference type="ChEBI" id="CHEBI:456216"/>
        <dbReference type="EC" id="2.7.11.1"/>
    </reaction>
</comment>
<keyword evidence="6" id="KW-0547">Nucleotide-binding</keyword>
<keyword evidence="3" id="KW-0597">Phosphoprotein</keyword>
<accession>A0ABM3KY37</accession>
<dbReference type="InterPro" id="IPR011009">
    <property type="entry name" value="Kinase-like_dom_sf"/>
</dbReference>
<dbReference type="Pfam" id="PF07714">
    <property type="entry name" value="PK_Tyr_Ser-Thr"/>
    <property type="match status" value="1"/>
</dbReference>
<keyword evidence="5 13" id="KW-0812">Transmembrane</keyword>